<dbReference type="Proteomes" id="UP001732700">
    <property type="component" value="Chromosome 1C"/>
</dbReference>
<dbReference type="EnsemblPlants" id="AVESA.00010b.r2.1CG0113930.2">
    <property type="protein sequence ID" value="AVESA.00010b.r2.1CG0113930.2.CDS"/>
    <property type="gene ID" value="AVESA.00010b.r2.1CG0113930"/>
</dbReference>
<organism evidence="1 2">
    <name type="scientific">Avena sativa</name>
    <name type="common">Oat</name>
    <dbReference type="NCBI Taxonomy" id="4498"/>
    <lineage>
        <taxon>Eukaryota</taxon>
        <taxon>Viridiplantae</taxon>
        <taxon>Streptophyta</taxon>
        <taxon>Embryophyta</taxon>
        <taxon>Tracheophyta</taxon>
        <taxon>Spermatophyta</taxon>
        <taxon>Magnoliopsida</taxon>
        <taxon>Liliopsida</taxon>
        <taxon>Poales</taxon>
        <taxon>Poaceae</taxon>
        <taxon>BOP clade</taxon>
        <taxon>Pooideae</taxon>
        <taxon>Poodae</taxon>
        <taxon>Poeae</taxon>
        <taxon>Poeae Chloroplast Group 1 (Aveneae type)</taxon>
        <taxon>Aveninae</taxon>
        <taxon>Avena</taxon>
    </lineage>
</organism>
<name>A0ACD5TRG1_AVESA</name>
<keyword evidence="2" id="KW-1185">Reference proteome</keyword>
<protein>
    <submittedName>
        <fullName evidence="1">Uncharacterized protein</fullName>
    </submittedName>
</protein>
<evidence type="ECO:0000313" key="2">
    <source>
        <dbReference type="Proteomes" id="UP001732700"/>
    </source>
</evidence>
<evidence type="ECO:0000313" key="1">
    <source>
        <dbReference type="EnsemblPlants" id="AVESA.00010b.r2.1CG0113930.2.CDS"/>
    </source>
</evidence>
<sequence>MLQWTGGSRRQVYASRKSTQSRQRQYFEQKKRQQQQRPGGQQNQDDTDGACGQAYGDQAPRSLDVLSLNNLAASISQRNNGSENVDGAVPHVDRANFNASPSPMEALKKITSAYNINSKETSSHPRLPSPFGHEDVTTAVNHHEDPLGCKTSPSKNCGAKKRNQNVDLYSGEMSLIDLVKYEGPKSKSTAQPARESHVSFSVKGLGHIKMETPPQSPRSTKRILPLPPKAMRYTQNKARRSMPFDATKGLDSLMNGISMMKERSASHKMGSLVDESSYERRNLCYFSHPFENYSDNLYPEDEDMFCKPQAQEGWHCKPQEGWHSRFGRTDDNLPHVNSERPWKIESFSSDDHFPTPGADQFDTFDSSFIEQRTSTRPSTRCGTSGNLSGHDIFSDQSLLDDDDDMLHFDWERQPPFKKRPNSNSNFGPSAWSSEMVDDSDKRKSPLSEESCSSAAGMKDRTCKSTLSAKCEENNMNEKDDFHTCLDKLDIPKMDVHLDETSLFKDQEEYYKRATDQKNLEADYWPDKAMEQQRTREPSCRLSLQEKFSDWGSSTSHLKGSSGPDNRSSCTVVREDKTFNSIPDMGEYQTVGSTERRPPSKVHSVFHRPDSAALYDDIHLQNPVSDIFGDKIEFSDPFRAKGLRGDVDLCTFLGQKVDKKKEDNFDSFKNPNADIFHPASSACQTVFGQRSAYSQQSGKDSRRQGFDPGIDFKESRQGFDPASSVSQTVFGQRTACSQQSGKDSRRQDFDPGIDFQESRQKTFWEDGHVSNGTFQGNVELSGLLSRKSGEKNKDGIEKFKMRETKMSRQTSQRSADCRAEMSEAGTCSDGSEVTNYPVVKKEISSEAAQLPANLNLQENAGEMFQIHAQVDCVRKETMEIPGVDFKAPLPFRNKIHDGGDHTKSITMFQSPFMAEKVGIEKKVLTGMSPHNSDIQYEVMLERRVLQRLCVQKISVDTPTRDKLAKVTGFRTTENEPVLPKSV</sequence>
<reference evidence="1" key="2">
    <citation type="submission" date="2025-09" db="UniProtKB">
        <authorList>
            <consortium name="EnsemblPlants"/>
        </authorList>
    </citation>
    <scope>IDENTIFICATION</scope>
</reference>
<reference evidence="1" key="1">
    <citation type="submission" date="2021-05" db="EMBL/GenBank/DDBJ databases">
        <authorList>
            <person name="Scholz U."/>
            <person name="Mascher M."/>
            <person name="Fiebig A."/>
        </authorList>
    </citation>
    <scope>NUCLEOTIDE SEQUENCE [LARGE SCALE GENOMIC DNA]</scope>
</reference>
<accession>A0ACD5TRG1</accession>
<proteinExistence type="predicted"/>